<evidence type="ECO:0000313" key="1">
    <source>
        <dbReference type="EMBL" id="GAA2144990.1"/>
    </source>
</evidence>
<accession>A0ABP5LC92</accession>
<gene>
    <name evidence="1" type="ORF">GCM10009760_33140</name>
</gene>
<proteinExistence type="predicted"/>
<reference evidence="2" key="1">
    <citation type="journal article" date="2019" name="Int. J. Syst. Evol. Microbiol.">
        <title>The Global Catalogue of Microorganisms (GCM) 10K type strain sequencing project: providing services to taxonomists for standard genome sequencing and annotation.</title>
        <authorList>
            <consortium name="The Broad Institute Genomics Platform"/>
            <consortium name="The Broad Institute Genome Sequencing Center for Infectious Disease"/>
            <person name="Wu L."/>
            <person name="Ma J."/>
        </authorList>
    </citation>
    <scope>NUCLEOTIDE SEQUENCE [LARGE SCALE GENOMIC DNA]</scope>
    <source>
        <strain evidence="2">JCM 14560</strain>
    </source>
</reference>
<dbReference type="RefSeq" id="WP_344465586.1">
    <property type="nucleotide sequence ID" value="NZ_BAAANT010000017.1"/>
</dbReference>
<dbReference type="EMBL" id="BAAANT010000017">
    <property type="protein sequence ID" value="GAA2144990.1"/>
    <property type="molecule type" value="Genomic_DNA"/>
</dbReference>
<dbReference type="Proteomes" id="UP001422759">
    <property type="component" value="Unassembled WGS sequence"/>
</dbReference>
<sequence>MDQGARLTLQESCLDGLLAELGLEWAEAEDPRITALAARQPLFPQYHRIGHKRQLAVQALTGDRALVQRHYERVLAVLVHDDDPNSPRWLAALLVPAMGRRRVLEDLLRVVEDGTPYRRACAAAAWKWVEPPLRYASEDALRAGRPTPSSLAERAAFADLEQRFREGCARL</sequence>
<protein>
    <recommendedName>
        <fullName evidence="3">HEAT repeat domain-containing protein</fullName>
    </recommendedName>
</protein>
<keyword evidence="2" id="KW-1185">Reference proteome</keyword>
<organism evidence="1 2">
    <name type="scientific">Kitasatospora kazusensis</name>
    <dbReference type="NCBI Taxonomy" id="407974"/>
    <lineage>
        <taxon>Bacteria</taxon>
        <taxon>Bacillati</taxon>
        <taxon>Actinomycetota</taxon>
        <taxon>Actinomycetes</taxon>
        <taxon>Kitasatosporales</taxon>
        <taxon>Streptomycetaceae</taxon>
        <taxon>Kitasatospora</taxon>
    </lineage>
</organism>
<evidence type="ECO:0000313" key="2">
    <source>
        <dbReference type="Proteomes" id="UP001422759"/>
    </source>
</evidence>
<evidence type="ECO:0008006" key="3">
    <source>
        <dbReference type="Google" id="ProtNLM"/>
    </source>
</evidence>
<name>A0ABP5LC92_9ACTN</name>
<comment type="caution">
    <text evidence="1">The sequence shown here is derived from an EMBL/GenBank/DDBJ whole genome shotgun (WGS) entry which is preliminary data.</text>
</comment>